<evidence type="ECO:0000259" key="3">
    <source>
        <dbReference type="Pfam" id="PF02525"/>
    </source>
</evidence>
<name>A0A031K160_9SPHN</name>
<dbReference type="EMBL" id="JFYZ01000005">
    <property type="protein sequence ID" value="EZP82929.1"/>
    <property type="molecule type" value="Genomic_DNA"/>
</dbReference>
<evidence type="ECO:0000313" key="5">
    <source>
        <dbReference type="EMBL" id="EZP82929.1"/>
    </source>
</evidence>
<dbReference type="KEGG" id="nre:BES08_18470"/>
<feature type="domain" description="Flavodoxin-like fold" evidence="3">
    <location>
        <begin position="1"/>
        <end position="203"/>
    </location>
</feature>
<dbReference type="InterPro" id="IPR003680">
    <property type="entry name" value="Flavodoxin_fold"/>
</dbReference>
<dbReference type="PANTHER" id="PTHR10204:SF34">
    <property type="entry name" value="NAD(P)H DEHYDROGENASE [QUINONE] 1 ISOFORM 1"/>
    <property type="match status" value="1"/>
</dbReference>
<dbReference type="EMBL" id="CP017076">
    <property type="protein sequence ID" value="AOR78895.1"/>
    <property type="molecule type" value="Genomic_DNA"/>
</dbReference>
<protein>
    <submittedName>
        <fullName evidence="4">NAD(P)H dehydrogenase</fullName>
    </submittedName>
    <submittedName>
        <fullName evidence="5">Putative oxidoreductase</fullName>
    </submittedName>
</protein>
<sequence>MKAHLVHAHSEGDSFVTAMKTVIASQLEADGHEVTISDLYAKRFNPVASPADFGSRRDDERLVYALEQRHGYESGTLAPDILEEIEPVLAADLLVFTFPIYWFGAPAILKGWFDRVMLSGVCYGGKRLYGRGGLAGKRSFAAMSLGGRENMFGAQGVHGELVTGMMRHFFQGTLGYVGTSVLEPFVGYNVPYIGEPARAALLDDLRGVVAQIDRRPVLAVPDLNAFDDRLAPLASVEA</sequence>
<evidence type="ECO:0000313" key="4">
    <source>
        <dbReference type="EMBL" id="AOR78895.1"/>
    </source>
</evidence>
<dbReference type="SUPFAM" id="SSF52218">
    <property type="entry name" value="Flavoproteins"/>
    <property type="match status" value="1"/>
</dbReference>
<proteinExistence type="inferred from homology"/>
<dbReference type="AlphaFoldDB" id="A0A031K160"/>
<dbReference type="InterPro" id="IPR051545">
    <property type="entry name" value="NAD(P)H_dehydrogenase_qn"/>
</dbReference>
<dbReference type="eggNOG" id="COG2249">
    <property type="taxonomic scope" value="Bacteria"/>
</dbReference>
<keyword evidence="2" id="KW-0560">Oxidoreductase</keyword>
<dbReference type="Proteomes" id="UP000024329">
    <property type="component" value="Unassembled WGS sequence"/>
</dbReference>
<accession>A0A031K160</accession>
<dbReference type="OrthoDB" id="9798454at2"/>
<keyword evidence="4" id="KW-0614">Plasmid</keyword>
<dbReference type="Proteomes" id="UP000094626">
    <property type="component" value="Plasmid pSA1"/>
</dbReference>
<gene>
    <name evidence="4" type="ORF">BES08_18470</name>
    <name evidence="5" type="ORF">BV97_01853</name>
</gene>
<keyword evidence="7" id="KW-1185">Reference proteome</keyword>
<dbReference type="Pfam" id="PF02525">
    <property type="entry name" value="Flavodoxin_2"/>
    <property type="match status" value="1"/>
</dbReference>
<reference evidence="4" key="2">
    <citation type="submission" date="2016-08" db="EMBL/GenBank/DDBJ databases">
        <authorList>
            <person name="Seilhamer J.J."/>
        </authorList>
    </citation>
    <scope>NUCLEOTIDE SEQUENCE [LARGE SCALE GENOMIC DNA]</scope>
    <source>
        <strain evidence="4">SA1</strain>
        <plasmid evidence="4">pSA1</plasmid>
    </source>
</reference>
<evidence type="ECO:0000313" key="6">
    <source>
        <dbReference type="Proteomes" id="UP000024329"/>
    </source>
</evidence>
<reference evidence="7" key="3">
    <citation type="journal article" date="2017" name="J. Biotechnol.">
        <title>Complete genome sequence of Novosphingobium resinovorum SA1, a versatile xenobiotic-degrading bacterium capable of utilizing sulfanilic acid.</title>
        <authorList>
            <person name="Hegedus B."/>
            <person name="Kos P.B."/>
            <person name="Balint B."/>
            <person name="Maroti G."/>
            <person name="Gan H.M."/>
            <person name="Perei K."/>
            <person name="Rakhely G."/>
        </authorList>
    </citation>
    <scope>NUCLEOTIDE SEQUENCE [LARGE SCALE GENOMIC DNA]</scope>
    <source>
        <strain evidence="7">SA1</strain>
    </source>
</reference>
<reference evidence="5 6" key="1">
    <citation type="submission" date="2014-03" db="EMBL/GenBank/DDBJ databases">
        <title>Whole genome sequence of Novosphingobium resinovorum KF1.</title>
        <authorList>
            <person name="Gan H.M."/>
            <person name="Gan H.Y."/>
            <person name="Chew T.H."/>
            <person name="Savka M.A."/>
        </authorList>
    </citation>
    <scope>NUCLEOTIDE SEQUENCE [LARGE SCALE GENOMIC DNA]</scope>
    <source>
        <strain evidence="5 6">KF1</strain>
    </source>
</reference>
<evidence type="ECO:0000256" key="2">
    <source>
        <dbReference type="ARBA" id="ARBA00023002"/>
    </source>
</evidence>
<dbReference type="GO" id="GO:0003955">
    <property type="term" value="F:NAD(P)H dehydrogenase (quinone) activity"/>
    <property type="evidence" value="ECO:0007669"/>
    <property type="project" value="TreeGrafter"/>
</dbReference>
<dbReference type="PANTHER" id="PTHR10204">
    <property type="entry name" value="NAD P H OXIDOREDUCTASE-RELATED"/>
    <property type="match status" value="1"/>
</dbReference>
<dbReference type="Gene3D" id="3.40.50.360">
    <property type="match status" value="1"/>
</dbReference>
<geneLocation type="plasmid" evidence="4 7">
    <name>pSA1</name>
</geneLocation>
<dbReference type="InterPro" id="IPR029039">
    <property type="entry name" value="Flavoprotein-like_sf"/>
</dbReference>
<dbReference type="GO" id="GO:0005829">
    <property type="term" value="C:cytosol"/>
    <property type="evidence" value="ECO:0007669"/>
    <property type="project" value="TreeGrafter"/>
</dbReference>
<comment type="similarity">
    <text evidence="1">Belongs to the NAD(P)H dehydrogenase (quinone) family.</text>
</comment>
<organism evidence="5 6">
    <name type="scientific">Novosphingobium resinovorum</name>
    <dbReference type="NCBI Taxonomy" id="158500"/>
    <lineage>
        <taxon>Bacteria</taxon>
        <taxon>Pseudomonadati</taxon>
        <taxon>Pseudomonadota</taxon>
        <taxon>Alphaproteobacteria</taxon>
        <taxon>Sphingomonadales</taxon>
        <taxon>Sphingomonadaceae</taxon>
        <taxon>Novosphingobium</taxon>
    </lineage>
</organism>
<evidence type="ECO:0000313" key="7">
    <source>
        <dbReference type="Proteomes" id="UP000094626"/>
    </source>
</evidence>
<evidence type="ECO:0000256" key="1">
    <source>
        <dbReference type="ARBA" id="ARBA00006252"/>
    </source>
</evidence>
<dbReference type="PATRIC" id="fig|158500.4.peg.1898"/>
<dbReference type="RefSeq" id="WP_036525239.1">
    <property type="nucleotide sequence ID" value="NZ_BSFC01000008.1"/>
</dbReference>